<name>A0A7I7L3U0_9MYCO</name>
<proteinExistence type="predicted"/>
<sequence length="125" mass="14146">MLQELGFALDEIDDDFDEGGRPGSVVYYRSRDCKVQVYKSSREASVNCMMAPLSAANIFGLYDESNEWQYLRGFCPAPDLPLEELVKSISYKSKSDREQLAEVRESLSDWYEAARAGILRTGNSQ</sequence>
<dbReference type="RefSeq" id="WP_163780763.1">
    <property type="nucleotide sequence ID" value="NZ_AP022569.1"/>
</dbReference>
<dbReference type="Proteomes" id="UP000465866">
    <property type="component" value="Chromosome"/>
</dbReference>
<evidence type="ECO:0000313" key="1">
    <source>
        <dbReference type="EMBL" id="BBX48754.1"/>
    </source>
</evidence>
<reference evidence="1 2" key="1">
    <citation type="journal article" date="2019" name="Emerg. Microbes Infect.">
        <title>Comprehensive subspecies identification of 175 nontuberculous mycobacteria species based on 7547 genomic profiles.</title>
        <authorList>
            <person name="Matsumoto Y."/>
            <person name="Kinjo T."/>
            <person name="Motooka D."/>
            <person name="Nabeya D."/>
            <person name="Jung N."/>
            <person name="Uechi K."/>
            <person name="Horii T."/>
            <person name="Iida T."/>
            <person name="Fujita J."/>
            <person name="Nakamura S."/>
        </authorList>
    </citation>
    <scope>NUCLEOTIDE SEQUENCE [LARGE SCALE GENOMIC DNA]</scope>
    <source>
        <strain evidence="1 2">JCM 12404</strain>
    </source>
</reference>
<protein>
    <submittedName>
        <fullName evidence="1">Uncharacterized protein</fullName>
    </submittedName>
</protein>
<dbReference type="AlphaFoldDB" id="A0A7I7L3U0"/>
<keyword evidence="2" id="KW-1185">Reference proteome</keyword>
<gene>
    <name evidence="1" type="ORF">MCOO_47690</name>
</gene>
<accession>A0A7I7L3U0</accession>
<evidence type="ECO:0000313" key="2">
    <source>
        <dbReference type="Proteomes" id="UP000465866"/>
    </source>
</evidence>
<dbReference type="KEGG" id="mcoo:MCOO_47690"/>
<organism evidence="1 2">
    <name type="scientific">Mycobacterium cookii</name>
    <dbReference type="NCBI Taxonomy" id="1775"/>
    <lineage>
        <taxon>Bacteria</taxon>
        <taxon>Bacillati</taxon>
        <taxon>Actinomycetota</taxon>
        <taxon>Actinomycetes</taxon>
        <taxon>Mycobacteriales</taxon>
        <taxon>Mycobacteriaceae</taxon>
        <taxon>Mycobacterium</taxon>
    </lineage>
</organism>
<dbReference type="EMBL" id="AP022569">
    <property type="protein sequence ID" value="BBX48754.1"/>
    <property type="molecule type" value="Genomic_DNA"/>
</dbReference>